<name>A0AAW0SWA2_SCYPA</name>
<comment type="caution">
    <text evidence="2">The sequence shown here is derived from an EMBL/GenBank/DDBJ whole genome shotgun (WGS) entry which is preliminary data.</text>
</comment>
<evidence type="ECO:0000313" key="2">
    <source>
        <dbReference type="EMBL" id="KAK8379358.1"/>
    </source>
</evidence>
<sequence length="77" mass="8288">MVKRKIVLEDQDSATSELGASSCCQIFSFYLGFPRPTHGLPVTPHTLHRNPKPTAASLPQPTTAHHTPPPSHCSCGV</sequence>
<evidence type="ECO:0000313" key="3">
    <source>
        <dbReference type="Proteomes" id="UP001487740"/>
    </source>
</evidence>
<dbReference type="EMBL" id="JARAKH010000043">
    <property type="protein sequence ID" value="KAK8379358.1"/>
    <property type="molecule type" value="Genomic_DNA"/>
</dbReference>
<reference evidence="2 3" key="1">
    <citation type="submission" date="2023-03" db="EMBL/GenBank/DDBJ databases">
        <title>High-quality genome of Scylla paramamosain provides insights in environmental adaptation.</title>
        <authorList>
            <person name="Zhang L."/>
        </authorList>
    </citation>
    <scope>NUCLEOTIDE SEQUENCE [LARGE SCALE GENOMIC DNA]</scope>
    <source>
        <strain evidence="2">LZ_2023a</strain>
        <tissue evidence="2">Muscle</tissue>
    </source>
</reference>
<keyword evidence="3" id="KW-1185">Reference proteome</keyword>
<feature type="region of interest" description="Disordered" evidence="1">
    <location>
        <begin position="41"/>
        <end position="77"/>
    </location>
</feature>
<accession>A0AAW0SWA2</accession>
<gene>
    <name evidence="2" type="ORF">O3P69_019334</name>
</gene>
<protein>
    <submittedName>
        <fullName evidence="2">Uncharacterized protein</fullName>
    </submittedName>
</protein>
<organism evidence="2 3">
    <name type="scientific">Scylla paramamosain</name>
    <name type="common">Mud crab</name>
    <dbReference type="NCBI Taxonomy" id="85552"/>
    <lineage>
        <taxon>Eukaryota</taxon>
        <taxon>Metazoa</taxon>
        <taxon>Ecdysozoa</taxon>
        <taxon>Arthropoda</taxon>
        <taxon>Crustacea</taxon>
        <taxon>Multicrustacea</taxon>
        <taxon>Malacostraca</taxon>
        <taxon>Eumalacostraca</taxon>
        <taxon>Eucarida</taxon>
        <taxon>Decapoda</taxon>
        <taxon>Pleocyemata</taxon>
        <taxon>Brachyura</taxon>
        <taxon>Eubrachyura</taxon>
        <taxon>Portunoidea</taxon>
        <taxon>Portunidae</taxon>
        <taxon>Portuninae</taxon>
        <taxon>Scylla</taxon>
    </lineage>
</organism>
<evidence type="ECO:0000256" key="1">
    <source>
        <dbReference type="SAM" id="MobiDB-lite"/>
    </source>
</evidence>
<proteinExistence type="predicted"/>
<dbReference type="Proteomes" id="UP001487740">
    <property type="component" value="Unassembled WGS sequence"/>
</dbReference>
<dbReference type="AlphaFoldDB" id="A0AAW0SWA2"/>